<reference evidence="2" key="1">
    <citation type="submission" date="2006-10" db="EMBL/GenBank/DDBJ databases">
        <authorList>
            <person name="Amadeo P."/>
            <person name="Zhao Q."/>
            <person name="Wortman J."/>
            <person name="Fraser-Liggett C."/>
            <person name="Carlton J."/>
        </authorList>
    </citation>
    <scope>NUCLEOTIDE SEQUENCE</scope>
    <source>
        <strain evidence="2">G3</strain>
    </source>
</reference>
<evidence type="ECO:0000256" key="1">
    <source>
        <dbReference type="ARBA" id="ARBA00009884"/>
    </source>
</evidence>
<comment type="similarity">
    <text evidence="1">Belongs to the STXBP/unc-18/SEC1 family.</text>
</comment>
<dbReference type="Proteomes" id="UP000001542">
    <property type="component" value="Unassembled WGS sequence"/>
</dbReference>
<dbReference type="Gene3D" id="1.25.40.60">
    <property type="match status" value="1"/>
</dbReference>
<dbReference type="EMBL" id="DS113584">
    <property type="protein sequence ID" value="EAY00947.1"/>
    <property type="molecule type" value="Genomic_DNA"/>
</dbReference>
<dbReference type="OMA" id="ILRPTHE"/>
<keyword evidence="3" id="KW-1185">Reference proteome</keyword>
<evidence type="ECO:0000313" key="2">
    <source>
        <dbReference type="EMBL" id="EAY00947.1"/>
    </source>
</evidence>
<dbReference type="PANTHER" id="PTHR11679">
    <property type="entry name" value="VESICLE PROTEIN SORTING-ASSOCIATED"/>
    <property type="match status" value="1"/>
</dbReference>
<dbReference type="Gene3D" id="3.40.50.2060">
    <property type="match status" value="1"/>
</dbReference>
<dbReference type="PIRSF" id="PIRSF005715">
    <property type="entry name" value="VPS45_Sec1"/>
    <property type="match status" value="1"/>
</dbReference>
<dbReference type="Gene3D" id="3.90.830.10">
    <property type="entry name" value="Syntaxin Binding Protein 1, Chain A, domain 2"/>
    <property type="match status" value="1"/>
</dbReference>
<proteinExistence type="inferred from homology"/>
<gene>
    <name evidence="2" type="ORF">TVAG_493200</name>
</gene>
<dbReference type="FunCoup" id="A2F2C8">
    <property type="interactions" value="530"/>
</dbReference>
<dbReference type="InterPro" id="IPR001619">
    <property type="entry name" value="Sec1-like"/>
</dbReference>
<accession>A2F2C8</accession>
<dbReference type="Gene3D" id="3.40.50.1910">
    <property type="match status" value="1"/>
</dbReference>
<sequence>MNAVESLRAYIDSILPNVEGPKILVLDDETTKIIGLIYSKTELLQHDVVLIDTISKVINKNVDEALTTIQCVCILRPTHEVIRDLSNELNTPHYGSYYLFFTNVLNQAFVTQLAFADHSSKVSVVHEIFLDTYALTSRLFSLGIPYCLNSLKNNIEDPKFQTIVDRLFSMLGALKLKCTIRYDGKSSICRRASERLISLMEKRQEYFYSSDSALLLILDRRTDAITPLLHQWGYVELLHDALTIDNNVIMADGKQLVIDERTDKFFAKYMFSSFPDVNNELMNMSKEIKSSPKPSNIKDFDDLKSFIQTYPDAKDRQETYAKHVSLLSAANSSLTSDSVISRTGNIELDMAVDNNSKALQQIFDEMDKGSFNSVNRLCVIYALKFEHLKENINQLRQRLSSYPRGDEILHNMDNITQMAGEKYSNRDLSVVGQIFSKFGGLIGQMTNEDSGLMRYRCPLEQIIKCCRDGSLSTEEFPFCRDSSNRRFAKVIVFFVGGATYTEAKVAYAASGRGFDVIVGGTNVHNFNSFLKECEY</sequence>
<dbReference type="RefSeq" id="XP_001330032.1">
    <property type="nucleotide sequence ID" value="XM_001329997.1"/>
</dbReference>
<dbReference type="AlphaFoldDB" id="A2F2C8"/>
<dbReference type="VEuPathDB" id="TrichDB:TVAG_493200"/>
<dbReference type="KEGG" id="tva:4758770"/>
<dbReference type="SMR" id="A2F2C8"/>
<reference evidence="2" key="2">
    <citation type="journal article" date="2007" name="Science">
        <title>Draft genome sequence of the sexually transmitted pathogen Trichomonas vaginalis.</title>
        <authorList>
            <person name="Carlton J.M."/>
            <person name="Hirt R.P."/>
            <person name="Silva J.C."/>
            <person name="Delcher A.L."/>
            <person name="Schatz M."/>
            <person name="Zhao Q."/>
            <person name="Wortman J.R."/>
            <person name="Bidwell S.L."/>
            <person name="Alsmark U.C.M."/>
            <person name="Besteiro S."/>
            <person name="Sicheritz-Ponten T."/>
            <person name="Noel C.J."/>
            <person name="Dacks J.B."/>
            <person name="Foster P.G."/>
            <person name="Simillion C."/>
            <person name="Van de Peer Y."/>
            <person name="Miranda-Saavedra D."/>
            <person name="Barton G.J."/>
            <person name="Westrop G.D."/>
            <person name="Mueller S."/>
            <person name="Dessi D."/>
            <person name="Fiori P.L."/>
            <person name="Ren Q."/>
            <person name="Paulsen I."/>
            <person name="Zhang H."/>
            <person name="Bastida-Corcuera F.D."/>
            <person name="Simoes-Barbosa A."/>
            <person name="Brown M.T."/>
            <person name="Hayes R.D."/>
            <person name="Mukherjee M."/>
            <person name="Okumura C.Y."/>
            <person name="Schneider R."/>
            <person name="Smith A.J."/>
            <person name="Vanacova S."/>
            <person name="Villalvazo M."/>
            <person name="Haas B.J."/>
            <person name="Pertea M."/>
            <person name="Feldblyum T.V."/>
            <person name="Utterback T.R."/>
            <person name="Shu C.L."/>
            <person name="Osoegawa K."/>
            <person name="de Jong P.J."/>
            <person name="Hrdy I."/>
            <person name="Horvathova L."/>
            <person name="Zubacova Z."/>
            <person name="Dolezal P."/>
            <person name="Malik S.B."/>
            <person name="Logsdon J.M. Jr."/>
            <person name="Henze K."/>
            <person name="Gupta A."/>
            <person name="Wang C.C."/>
            <person name="Dunne R.L."/>
            <person name="Upcroft J.A."/>
            <person name="Upcroft P."/>
            <person name="White O."/>
            <person name="Salzberg S.L."/>
            <person name="Tang P."/>
            <person name="Chiu C.-H."/>
            <person name="Lee Y.-S."/>
            <person name="Embley T.M."/>
            <person name="Coombs G.H."/>
            <person name="Mottram J.C."/>
            <person name="Tachezy J."/>
            <person name="Fraser-Liggett C.M."/>
            <person name="Johnson P.J."/>
        </authorList>
    </citation>
    <scope>NUCLEOTIDE SEQUENCE [LARGE SCALE GENOMIC DNA]</scope>
    <source>
        <strain evidence="2">G3</strain>
    </source>
</reference>
<organism evidence="2 3">
    <name type="scientific">Trichomonas vaginalis (strain ATCC PRA-98 / G3)</name>
    <dbReference type="NCBI Taxonomy" id="412133"/>
    <lineage>
        <taxon>Eukaryota</taxon>
        <taxon>Metamonada</taxon>
        <taxon>Parabasalia</taxon>
        <taxon>Trichomonadida</taxon>
        <taxon>Trichomonadidae</taxon>
        <taxon>Trichomonas</taxon>
    </lineage>
</organism>
<dbReference type="Pfam" id="PF00995">
    <property type="entry name" value="Sec1"/>
    <property type="match status" value="1"/>
</dbReference>
<dbReference type="GO" id="GO:0000139">
    <property type="term" value="C:Golgi membrane"/>
    <property type="evidence" value="ECO:0000318"/>
    <property type="project" value="GO_Central"/>
</dbReference>
<dbReference type="eggNOG" id="KOG1299">
    <property type="taxonomic scope" value="Eukaryota"/>
</dbReference>
<dbReference type="VEuPathDB" id="TrichDB:TVAGG3_0232920"/>
<dbReference type="InterPro" id="IPR027482">
    <property type="entry name" value="Sec1-like_dom2"/>
</dbReference>
<protein>
    <submittedName>
        <fullName evidence="2">Sec1 family protein</fullName>
    </submittedName>
</protein>
<dbReference type="InParanoid" id="A2F2C8"/>
<name>A2F2C8_TRIV3</name>
<evidence type="ECO:0000313" key="3">
    <source>
        <dbReference type="Proteomes" id="UP000001542"/>
    </source>
</evidence>
<dbReference type="GO" id="GO:0016192">
    <property type="term" value="P:vesicle-mediated transport"/>
    <property type="evidence" value="ECO:0000318"/>
    <property type="project" value="GO_Central"/>
</dbReference>
<dbReference type="InterPro" id="IPR043154">
    <property type="entry name" value="Sec-1-like_dom1"/>
</dbReference>
<dbReference type="GO" id="GO:0006886">
    <property type="term" value="P:intracellular protein transport"/>
    <property type="evidence" value="ECO:0000318"/>
    <property type="project" value="GO_Central"/>
</dbReference>
<dbReference type="SUPFAM" id="SSF56815">
    <property type="entry name" value="Sec1/munc18-like (SM) proteins"/>
    <property type="match status" value="1"/>
</dbReference>
<dbReference type="OrthoDB" id="10266265at2759"/>
<dbReference type="InterPro" id="IPR043127">
    <property type="entry name" value="Sec-1-like_dom3a"/>
</dbReference>
<dbReference type="STRING" id="5722.A2F2C8"/>
<dbReference type="InterPro" id="IPR036045">
    <property type="entry name" value="Sec1-like_sf"/>
</dbReference>